<evidence type="ECO:0000259" key="2">
    <source>
        <dbReference type="PROSITE" id="PS50213"/>
    </source>
</evidence>
<dbReference type="GO" id="GO:0005615">
    <property type="term" value="C:extracellular space"/>
    <property type="evidence" value="ECO:0007669"/>
    <property type="project" value="TreeGrafter"/>
</dbReference>
<keyword evidence="1" id="KW-0732">Signal</keyword>
<dbReference type="PANTHER" id="PTHR10900:SF122">
    <property type="entry name" value="FAS1 DOMAIN-CONTAINING PROTEIN"/>
    <property type="match status" value="1"/>
</dbReference>
<sequence>MFKPLVCLPAVLLVANALPQPLDIFLPTQQTLEFGSNRIKQLAGWIANIHPEYDIHPPSPPGHGDEAKTIWHIISDDPKFSRYTKAINFAHEHVLNKLNDSSADITFFAVPDSALDHHHHSAAGLDLDAFTAGDLATLSLDRALVHVDELQALEDDDPDKERRYKFLKGIVTAILEYHTLPENLDISTLAEVSTLPTTLSIPFSLDKDAQRVRIESSLVPPKVTLNLYSRVILPNLQAKNGVIHVLNHPLFPPPTVFRGTYNLPSAFSFFSSAIQRSGLTEATDILYRFDRPSDEFEGARTVTAFVPTNHAFERLPKKLQLFLFSPFGERALKKILQFHVVPDIALLSDWIHNATDKQIESSSAHKLLNQEADETVLGEIFSSMSDYDIFDSEIVESANYTLPTALKDHSLEVNVIKYNVSLPFPGPHKPHHIVTKLYANGRRVAVPDIPAMNGAAHVITHILDPRQGEEANPWEEWEEWLPKWASED</sequence>
<dbReference type="GO" id="GO:0000329">
    <property type="term" value="C:fungal-type vacuole membrane"/>
    <property type="evidence" value="ECO:0007669"/>
    <property type="project" value="TreeGrafter"/>
</dbReference>
<dbReference type="SMART" id="SM00554">
    <property type="entry name" value="FAS1"/>
    <property type="match status" value="2"/>
</dbReference>
<dbReference type="InterPro" id="IPR000782">
    <property type="entry name" value="FAS1_domain"/>
</dbReference>
<accession>A0A0D7B425</accession>
<evidence type="ECO:0000313" key="4">
    <source>
        <dbReference type="Proteomes" id="UP000054007"/>
    </source>
</evidence>
<keyword evidence="4" id="KW-1185">Reference proteome</keyword>
<dbReference type="SUPFAM" id="SSF82153">
    <property type="entry name" value="FAS1 domain"/>
    <property type="match status" value="2"/>
</dbReference>
<dbReference type="PANTHER" id="PTHR10900">
    <property type="entry name" value="PERIOSTIN-RELATED"/>
    <property type="match status" value="1"/>
</dbReference>
<dbReference type="PROSITE" id="PS50213">
    <property type="entry name" value="FAS1"/>
    <property type="match status" value="2"/>
</dbReference>
<dbReference type="InterPro" id="IPR050904">
    <property type="entry name" value="Adhesion/Biosynth-related"/>
</dbReference>
<organism evidence="3 4">
    <name type="scientific">Cylindrobasidium torrendii FP15055 ss-10</name>
    <dbReference type="NCBI Taxonomy" id="1314674"/>
    <lineage>
        <taxon>Eukaryota</taxon>
        <taxon>Fungi</taxon>
        <taxon>Dikarya</taxon>
        <taxon>Basidiomycota</taxon>
        <taxon>Agaricomycotina</taxon>
        <taxon>Agaricomycetes</taxon>
        <taxon>Agaricomycetidae</taxon>
        <taxon>Agaricales</taxon>
        <taxon>Marasmiineae</taxon>
        <taxon>Physalacriaceae</taxon>
        <taxon>Cylindrobasidium</taxon>
    </lineage>
</organism>
<gene>
    <name evidence="3" type="ORF">CYLTODRAFT_424732</name>
</gene>
<dbReference type="Proteomes" id="UP000054007">
    <property type="component" value="Unassembled WGS sequence"/>
</dbReference>
<feature type="domain" description="FAS1" evidence="2">
    <location>
        <begin position="67"/>
        <end position="250"/>
    </location>
</feature>
<dbReference type="InterPro" id="IPR036378">
    <property type="entry name" value="FAS1_dom_sf"/>
</dbReference>
<dbReference type="Gene3D" id="2.30.180.10">
    <property type="entry name" value="FAS1 domain"/>
    <property type="match status" value="2"/>
</dbReference>
<evidence type="ECO:0000313" key="3">
    <source>
        <dbReference type="EMBL" id="KIY64965.1"/>
    </source>
</evidence>
<dbReference type="AlphaFoldDB" id="A0A0D7B425"/>
<proteinExistence type="predicted"/>
<dbReference type="EMBL" id="KN880610">
    <property type="protein sequence ID" value="KIY64965.1"/>
    <property type="molecule type" value="Genomic_DNA"/>
</dbReference>
<dbReference type="STRING" id="1314674.A0A0D7B425"/>
<feature type="domain" description="FAS1" evidence="2">
    <location>
        <begin position="254"/>
        <end position="463"/>
    </location>
</feature>
<dbReference type="OrthoDB" id="7700931at2759"/>
<feature type="chain" id="PRO_5002316939" evidence="1">
    <location>
        <begin position="18"/>
        <end position="488"/>
    </location>
</feature>
<dbReference type="Pfam" id="PF02469">
    <property type="entry name" value="Fasciclin"/>
    <property type="match status" value="2"/>
</dbReference>
<dbReference type="GO" id="GO:0016236">
    <property type="term" value="P:macroautophagy"/>
    <property type="evidence" value="ECO:0007669"/>
    <property type="project" value="TreeGrafter"/>
</dbReference>
<feature type="signal peptide" evidence="1">
    <location>
        <begin position="1"/>
        <end position="17"/>
    </location>
</feature>
<name>A0A0D7B425_9AGAR</name>
<protein>
    <submittedName>
        <fullName evidence="3">FAS1 domain-containing protein</fullName>
    </submittedName>
</protein>
<evidence type="ECO:0000256" key="1">
    <source>
        <dbReference type="SAM" id="SignalP"/>
    </source>
</evidence>
<reference evidence="3 4" key="1">
    <citation type="journal article" date="2015" name="Fungal Genet. Biol.">
        <title>Evolution of novel wood decay mechanisms in Agaricales revealed by the genome sequences of Fistulina hepatica and Cylindrobasidium torrendii.</title>
        <authorList>
            <person name="Floudas D."/>
            <person name="Held B.W."/>
            <person name="Riley R."/>
            <person name="Nagy L.G."/>
            <person name="Koehler G."/>
            <person name="Ransdell A.S."/>
            <person name="Younus H."/>
            <person name="Chow J."/>
            <person name="Chiniquy J."/>
            <person name="Lipzen A."/>
            <person name="Tritt A."/>
            <person name="Sun H."/>
            <person name="Haridas S."/>
            <person name="LaButti K."/>
            <person name="Ohm R.A."/>
            <person name="Kues U."/>
            <person name="Blanchette R.A."/>
            <person name="Grigoriev I.V."/>
            <person name="Minto R.E."/>
            <person name="Hibbett D.S."/>
        </authorList>
    </citation>
    <scope>NUCLEOTIDE SEQUENCE [LARGE SCALE GENOMIC DNA]</scope>
    <source>
        <strain evidence="3 4">FP15055 ss-10</strain>
    </source>
</reference>